<feature type="compositionally biased region" description="Basic and acidic residues" evidence="1">
    <location>
        <begin position="123"/>
        <end position="134"/>
    </location>
</feature>
<feature type="transmembrane region" description="Helical" evidence="2">
    <location>
        <begin position="46"/>
        <end position="71"/>
    </location>
</feature>
<keyword evidence="2" id="KW-1133">Transmembrane helix</keyword>
<evidence type="ECO:0000256" key="2">
    <source>
        <dbReference type="SAM" id="Phobius"/>
    </source>
</evidence>
<comment type="caution">
    <text evidence="3">The sequence shown here is derived from an EMBL/GenBank/DDBJ whole genome shotgun (WGS) entry which is preliminary data.</text>
</comment>
<dbReference type="Proteomes" id="UP001162164">
    <property type="component" value="Unassembled WGS sequence"/>
</dbReference>
<feature type="transmembrane region" description="Helical" evidence="2">
    <location>
        <begin position="198"/>
        <end position="214"/>
    </location>
</feature>
<keyword evidence="2" id="KW-0472">Membrane</keyword>
<dbReference type="EMBL" id="JAPWTJ010000070">
    <property type="protein sequence ID" value="KAJ8983576.1"/>
    <property type="molecule type" value="Genomic_DNA"/>
</dbReference>
<accession>A0ABQ9K0F2</accession>
<keyword evidence="2" id="KW-0812">Transmembrane</keyword>
<name>A0ABQ9K0F2_9CUCU</name>
<gene>
    <name evidence="3" type="ORF">NQ317_006623</name>
</gene>
<dbReference type="PANTHER" id="PTHR11360">
    <property type="entry name" value="MONOCARBOXYLATE TRANSPORTER"/>
    <property type="match status" value="1"/>
</dbReference>
<sequence length="482" mass="53702">MHFVFYLAIIVAICRRKSTRLAAFLGGLILSLACLLPHLLYSFIRLIYGLVLGVGAGVVRETSTIVLGHYFKEEFVEMIAQRGTGVGMSPFSDGDWAFQATTGLFSVRQSLPPPTKGNYTFKNPKEKDEREKNSHRIPPKPPNVRFQSLKGRGLGVITMGCAFAALGIYAPVFCLIYQGSRGGLGEKGMVKRNRVLGVRLGGGCVGFGLAFVGPRTKIIISRKNFCKAAVVEGAYFCYLKVLFGVCPWLLFFFLGVWDVVGGIHILLKDVHLGENKGATFCKAWSFIQGAKSIPVLLGIPITGYINQTYAKAGYYFSASLMFLVGTGKDHNSVISAPTSNCNLNNCAIANLNLNDCVCPLGPYNRFFTSDLHSYPFYKTGSNHYERIFTNYNGHFDKSNLRHSYMHKLEPIHHYLPKRMNYCRFLGITLGIHFPRKNRPVLRPSKSVPEGLARWQYCPSYGRPVRNIQVVEQITTSPISKYV</sequence>
<evidence type="ECO:0000256" key="1">
    <source>
        <dbReference type="SAM" id="MobiDB-lite"/>
    </source>
</evidence>
<organism evidence="3 4">
    <name type="scientific">Molorchus minor</name>
    <dbReference type="NCBI Taxonomy" id="1323400"/>
    <lineage>
        <taxon>Eukaryota</taxon>
        <taxon>Metazoa</taxon>
        <taxon>Ecdysozoa</taxon>
        <taxon>Arthropoda</taxon>
        <taxon>Hexapoda</taxon>
        <taxon>Insecta</taxon>
        <taxon>Pterygota</taxon>
        <taxon>Neoptera</taxon>
        <taxon>Endopterygota</taxon>
        <taxon>Coleoptera</taxon>
        <taxon>Polyphaga</taxon>
        <taxon>Cucujiformia</taxon>
        <taxon>Chrysomeloidea</taxon>
        <taxon>Cerambycidae</taxon>
        <taxon>Lamiinae</taxon>
        <taxon>Monochamini</taxon>
        <taxon>Molorchus</taxon>
    </lineage>
</organism>
<feature type="transmembrane region" description="Helical" evidence="2">
    <location>
        <begin position="21"/>
        <end position="40"/>
    </location>
</feature>
<protein>
    <submittedName>
        <fullName evidence="3">Uncharacterized protein</fullName>
    </submittedName>
</protein>
<keyword evidence="4" id="KW-1185">Reference proteome</keyword>
<evidence type="ECO:0000313" key="3">
    <source>
        <dbReference type="EMBL" id="KAJ8983576.1"/>
    </source>
</evidence>
<feature type="transmembrane region" description="Helical" evidence="2">
    <location>
        <begin position="154"/>
        <end position="178"/>
    </location>
</feature>
<feature type="transmembrane region" description="Helical" evidence="2">
    <location>
        <begin position="235"/>
        <end position="257"/>
    </location>
</feature>
<dbReference type="PANTHER" id="PTHR11360:SF93">
    <property type="entry name" value="MONOCARBOXYLATE TRANSPORTER 7-LIKE PROTEIN"/>
    <property type="match status" value="1"/>
</dbReference>
<evidence type="ECO:0000313" key="4">
    <source>
        <dbReference type="Proteomes" id="UP001162164"/>
    </source>
</evidence>
<proteinExistence type="predicted"/>
<reference evidence="3" key="1">
    <citation type="journal article" date="2023" name="Insect Mol. Biol.">
        <title>Genome sequencing provides insights into the evolution of gene families encoding plant cell wall-degrading enzymes in longhorned beetles.</title>
        <authorList>
            <person name="Shin N.R."/>
            <person name="Okamura Y."/>
            <person name="Kirsch R."/>
            <person name="Pauchet Y."/>
        </authorList>
    </citation>
    <scope>NUCLEOTIDE SEQUENCE</scope>
    <source>
        <strain evidence="3">MMC_N1</strain>
    </source>
</reference>
<dbReference type="InterPro" id="IPR050327">
    <property type="entry name" value="Proton-linked_MCT"/>
</dbReference>
<feature type="region of interest" description="Disordered" evidence="1">
    <location>
        <begin position="109"/>
        <end position="142"/>
    </location>
</feature>